<dbReference type="RefSeq" id="WP_320188911.1">
    <property type="nucleotide sequence ID" value="NZ_CP192772.1"/>
</dbReference>
<dbReference type="EMBL" id="JAVRAD010000026">
    <property type="protein sequence ID" value="MDX8332888.1"/>
    <property type="molecule type" value="Genomic_DNA"/>
</dbReference>
<evidence type="ECO:0000313" key="1">
    <source>
        <dbReference type="EMBL" id="MDX8332888.1"/>
    </source>
</evidence>
<evidence type="ECO:0000313" key="2">
    <source>
        <dbReference type="Proteomes" id="UP001277561"/>
    </source>
</evidence>
<dbReference type="Proteomes" id="UP001277561">
    <property type="component" value="Unassembled WGS sequence"/>
</dbReference>
<accession>A0ABU4W536</accession>
<proteinExistence type="predicted"/>
<protein>
    <submittedName>
        <fullName evidence="1">Uncharacterized protein</fullName>
    </submittedName>
</protein>
<gene>
    <name evidence="1" type="ORF">RMS29_27195</name>
</gene>
<comment type="caution">
    <text evidence="1">The sequence shown here is derived from an EMBL/GenBank/DDBJ whole genome shotgun (WGS) entry which is preliminary data.</text>
</comment>
<keyword evidence="2" id="KW-1185">Reference proteome</keyword>
<organism evidence="1 2">
    <name type="scientific">Agrobacterium rosae</name>
    <dbReference type="NCBI Taxonomy" id="1972867"/>
    <lineage>
        <taxon>Bacteria</taxon>
        <taxon>Pseudomonadati</taxon>
        <taxon>Pseudomonadota</taxon>
        <taxon>Alphaproteobacteria</taxon>
        <taxon>Hyphomicrobiales</taxon>
        <taxon>Rhizobiaceae</taxon>
        <taxon>Rhizobium/Agrobacterium group</taxon>
        <taxon>Agrobacterium</taxon>
    </lineage>
</organism>
<reference evidence="1" key="1">
    <citation type="journal article" date="2023" name="Phytobiomes J">
        <title>Deciphering the key players within the bacterial microbiota associated with aerial crown gall tumors on rhododendron: Insights into the gallobiome.</title>
        <authorList>
            <person name="Kuzmanovic N."/>
            <person name="Nesme J."/>
            <person name="Wolf J."/>
            <person name="Neumann-Schaal M."/>
            <person name="Petersen J."/>
            <person name="Fernandez-Gnecco G."/>
            <person name="Sproeer C."/>
            <person name="Bunk B."/>
            <person name="Overmann J."/>
            <person name="Sorensen S.J."/>
            <person name="Idczak E."/>
            <person name="Smalla K."/>
        </authorList>
    </citation>
    <scope>NUCLEOTIDE SEQUENCE [LARGE SCALE GENOMIC DNA]</scope>
    <source>
        <strain evidence="1">Rho-14.1</strain>
    </source>
</reference>
<name>A0ABU4W536_9HYPH</name>
<sequence>MVKPLSFLSDRFRWFPFKWDIQRNDEVSGTGDGRYWQASLAPELWRATVFHMPLLNSVGEELDAVIRSLRGAQEAFFMASSLFCAPKSDPSGAGLVGANVTLLTIAANRAGAAFSGLPAGFVLSTGDKFSVAYGERFYFGEIGETAPAAANGTTANLSIFPNFPAGVTAGAVVTLIKPACKVVVVPGSHKPGDIDGRFTKGGSFQIIQKK</sequence>